<keyword evidence="5" id="KW-0418">Kinase</keyword>
<dbReference type="InterPro" id="IPR000719">
    <property type="entry name" value="Prot_kinase_dom"/>
</dbReference>
<evidence type="ECO:0000256" key="2">
    <source>
        <dbReference type="ARBA" id="ARBA00022527"/>
    </source>
</evidence>
<keyword evidence="2" id="KW-0723">Serine/threonine-protein kinase</keyword>
<dbReference type="InterPro" id="IPR050108">
    <property type="entry name" value="CDK"/>
</dbReference>
<sequence>MSDGNPNKRKNELEPKKTETKELTNELKKTKISKHSSSPEPPETNVLDTEEETFNPMTNSCRDIHDVYRRVNSIDQGVYGSVHQGEHKKSGKIVALKKVKIKAGHRNGFPITALRETNLLMTLKHPNIVDVKEVVIDKFDNGVFMVMEYMEHDLKHVMQHFMQNAFTVSEVKCLMQQLLKGIAFMHKNWVLHRDLKTSNLLYDNKGHLKICDFGMARKYGEPLHNYSPNVITLWYRAPELLLGDKTYGTSVDMWSAGAIMAELLLKKVLFEGQGELDQIEKIFKVLGTPNTSVWPGLKSLPGNSICASKRFRSSLKNVMSHSGRLIISEMGLTLLRSLLHYNPRRRISAEKALQHPWFKENPVPQSCDLMPTFPSRVEYRKRKKQQTSFGAGIHNRFPYNKKS</sequence>
<accession>A0ABV2AHY1</accession>
<evidence type="ECO:0000259" key="12">
    <source>
        <dbReference type="PROSITE" id="PS50011"/>
    </source>
</evidence>
<evidence type="ECO:0000256" key="7">
    <source>
        <dbReference type="ARBA" id="ARBA00038543"/>
    </source>
</evidence>
<dbReference type="InterPro" id="IPR008271">
    <property type="entry name" value="Ser/Thr_kinase_AS"/>
</dbReference>
<evidence type="ECO:0000256" key="6">
    <source>
        <dbReference type="ARBA" id="ARBA00022840"/>
    </source>
</evidence>
<protein>
    <recommendedName>
        <fullName evidence="8">Cyclin-dependent kinase 2 homolog</fullName>
    </recommendedName>
    <alternativeName>
        <fullName evidence="9">Cell division control protein 2 homolog</fullName>
    </alternativeName>
    <alternativeName>
        <fullName evidence="10">cdc2-related kinase 2</fullName>
    </alternativeName>
</protein>
<evidence type="ECO:0000313" key="14">
    <source>
        <dbReference type="Proteomes" id="UP001439008"/>
    </source>
</evidence>
<dbReference type="PROSITE" id="PS50011">
    <property type="entry name" value="PROTEIN_KINASE_DOM"/>
    <property type="match status" value="1"/>
</dbReference>
<feature type="compositionally biased region" description="Basic and acidic residues" evidence="11">
    <location>
        <begin position="9"/>
        <end position="29"/>
    </location>
</feature>
<evidence type="ECO:0000313" key="13">
    <source>
        <dbReference type="EMBL" id="MES1918983.1"/>
    </source>
</evidence>
<dbReference type="Gene3D" id="3.30.200.20">
    <property type="entry name" value="Phosphorylase Kinase, domain 1"/>
    <property type="match status" value="1"/>
</dbReference>
<evidence type="ECO:0000256" key="10">
    <source>
        <dbReference type="ARBA" id="ARBA00042858"/>
    </source>
</evidence>
<feature type="domain" description="Protein kinase" evidence="12">
    <location>
        <begin position="68"/>
        <end position="358"/>
    </location>
</feature>
<dbReference type="PANTHER" id="PTHR24056:SF107">
    <property type="entry name" value="CYCLIN-DEPENDENT KINASE 11A-RELATED"/>
    <property type="match status" value="1"/>
</dbReference>
<keyword evidence="14" id="KW-1185">Reference proteome</keyword>
<comment type="subunit">
    <text evidence="7">May form a complex composed of at least the catalytic subunit CRK2 and a cyclin.</text>
</comment>
<evidence type="ECO:0000256" key="11">
    <source>
        <dbReference type="SAM" id="MobiDB-lite"/>
    </source>
</evidence>
<feature type="region of interest" description="Disordered" evidence="11">
    <location>
        <begin position="1"/>
        <end position="47"/>
    </location>
</feature>
<dbReference type="Gene3D" id="1.10.510.10">
    <property type="entry name" value="Transferase(Phosphotransferase) domain 1"/>
    <property type="match status" value="1"/>
</dbReference>
<evidence type="ECO:0000256" key="9">
    <source>
        <dbReference type="ARBA" id="ARBA00041902"/>
    </source>
</evidence>
<dbReference type="EMBL" id="JBDODL010000172">
    <property type="protein sequence ID" value="MES1918983.1"/>
    <property type="molecule type" value="Genomic_DNA"/>
</dbReference>
<evidence type="ECO:0000256" key="1">
    <source>
        <dbReference type="ARBA" id="ARBA00006485"/>
    </source>
</evidence>
<dbReference type="Proteomes" id="UP001439008">
    <property type="component" value="Unassembled WGS sequence"/>
</dbReference>
<dbReference type="Pfam" id="PF00069">
    <property type="entry name" value="Pkinase"/>
    <property type="match status" value="1"/>
</dbReference>
<proteinExistence type="inferred from homology"/>
<keyword evidence="4" id="KW-0547">Nucleotide-binding</keyword>
<keyword evidence="3" id="KW-0808">Transferase</keyword>
<evidence type="ECO:0000256" key="5">
    <source>
        <dbReference type="ARBA" id="ARBA00022777"/>
    </source>
</evidence>
<dbReference type="SUPFAM" id="SSF56112">
    <property type="entry name" value="Protein kinase-like (PK-like)"/>
    <property type="match status" value="1"/>
</dbReference>
<organism evidence="13 14">
    <name type="scientific">Bonamia ostreae</name>
    <dbReference type="NCBI Taxonomy" id="126728"/>
    <lineage>
        <taxon>Eukaryota</taxon>
        <taxon>Sar</taxon>
        <taxon>Rhizaria</taxon>
        <taxon>Endomyxa</taxon>
        <taxon>Ascetosporea</taxon>
        <taxon>Haplosporida</taxon>
        <taxon>Bonamia</taxon>
    </lineage>
</organism>
<dbReference type="InterPro" id="IPR011009">
    <property type="entry name" value="Kinase-like_dom_sf"/>
</dbReference>
<keyword evidence="6" id="KW-0067">ATP-binding</keyword>
<name>A0ABV2AHY1_9EUKA</name>
<evidence type="ECO:0000256" key="4">
    <source>
        <dbReference type="ARBA" id="ARBA00022741"/>
    </source>
</evidence>
<dbReference type="PROSITE" id="PS00108">
    <property type="entry name" value="PROTEIN_KINASE_ST"/>
    <property type="match status" value="1"/>
</dbReference>
<comment type="similarity">
    <text evidence="1">Belongs to the protein kinase superfamily. CMGC Ser/Thr protein kinase family. CDC2/CDKX subfamily.</text>
</comment>
<reference evidence="13 14" key="1">
    <citation type="journal article" date="2024" name="BMC Biol.">
        <title>Comparative genomics of Ascetosporea gives new insight into the evolutionary basis for animal parasitism in Rhizaria.</title>
        <authorList>
            <person name="Hiltunen Thoren M."/>
            <person name="Onut-Brannstrom I."/>
            <person name="Alfjorden A."/>
            <person name="Peckova H."/>
            <person name="Swords F."/>
            <person name="Hooper C."/>
            <person name="Holzer A.S."/>
            <person name="Bass D."/>
            <person name="Burki F."/>
        </authorList>
    </citation>
    <scope>NUCLEOTIDE SEQUENCE [LARGE SCALE GENOMIC DNA]</scope>
    <source>
        <strain evidence="13">20-A016</strain>
    </source>
</reference>
<gene>
    <name evidence="13" type="ORF">MHBO_000867</name>
</gene>
<dbReference type="SMART" id="SM00220">
    <property type="entry name" value="S_TKc"/>
    <property type="match status" value="1"/>
</dbReference>
<dbReference type="PANTHER" id="PTHR24056">
    <property type="entry name" value="CELL DIVISION PROTEIN KINASE"/>
    <property type="match status" value="1"/>
</dbReference>
<comment type="caution">
    <text evidence="13">The sequence shown here is derived from an EMBL/GenBank/DDBJ whole genome shotgun (WGS) entry which is preliminary data.</text>
</comment>
<evidence type="ECO:0000256" key="8">
    <source>
        <dbReference type="ARBA" id="ARBA00039612"/>
    </source>
</evidence>
<evidence type="ECO:0000256" key="3">
    <source>
        <dbReference type="ARBA" id="ARBA00022679"/>
    </source>
</evidence>